<evidence type="ECO:0000313" key="2">
    <source>
        <dbReference type="Proteomes" id="UP001489719"/>
    </source>
</evidence>
<comment type="caution">
    <text evidence="1">The sequence shown here is derived from an EMBL/GenBank/DDBJ whole genome shotgun (WGS) entry which is preliminary data.</text>
</comment>
<sequence length="729" mass="82621">MTSDKPVVASENTSSTAAFVTPSPAGLINDALPPAYLECDLVIVFDTESSNVPNEEKTTEAIEDAFRFLLAELVNAGFCFKVRVNKPGSVFIFVKASDAIVSIASYRSQIKDWLYGIRTSAPVVPASQGTLGDDFTTAERLRLVHDRLTNAPKDHGLGITPGQGDWVFVKSIFALHDPQFNVAWIKRWSTKWVLDDAELDIIKNTFGEKIALYFAFLQYYFARLLFPTVVGVVAFFFLPPYSPIFAIISCLWCCVFVESWKHREVELAVKWGVKGCSGLDTHRATFKGESEREDPITGAVVQYYPSWKRVIKQFTAIPTALTAGMMLMGVQAIVFAIEIFLSEIYDGPLKQYLVFLPTALLATLVPTFTAFYNIIATSMTDWENHATERTYETAMTQKMFVLNFLTSYMGLFLSSYVYLPFGHLIAPNMDFISATMQRFIGEKASAKNFTINTLRLRQQYIYFTATAQLVNFFVETLLPYIQRRAFKEAKKLQEKVTGACTEAFKDDEVESPFLARVRAEVDFPDYEVGEDYREMVVQFGYLSLFATVWPLAPLISFINNWVELRGDAVKICLDTKRPIPSKAETIGPWLNNLIFLTWLGSLTTSSLVSMYRLSPTDPDCPYLVSTRPWVLLAIVLLSEHVYFAGRYLIGYIYDALDSTVVQNYQRQKYLNRQQTLKRSLPEAEPIETLEHDEIVVTEEERDEWRAAIAEAVVTLKTSLVKNETDKKEE</sequence>
<dbReference type="Proteomes" id="UP001489719">
    <property type="component" value="Unassembled WGS sequence"/>
</dbReference>
<name>A0ACC3TWC4_9ASCO</name>
<proteinExistence type="predicted"/>
<gene>
    <name evidence="1" type="ORF">V1517DRAFT_315619</name>
</gene>
<accession>A0ACC3TWC4</accession>
<protein>
    <submittedName>
        <fullName evidence="1">Calcium-activated chloride channel-domain-containing protein</fullName>
    </submittedName>
</protein>
<organism evidence="1 2">
    <name type="scientific">Lipomyces orientalis</name>
    <dbReference type="NCBI Taxonomy" id="1233043"/>
    <lineage>
        <taxon>Eukaryota</taxon>
        <taxon>Fungi</taxon>
        <taxon>Dikarya</taxon>
        <taxon>Ascomycota</taxon>
        <taxon>Saccharomycotina</taxon>
        <taxon>Lipomycetes</taxon>
        <taxon>Lipomycetales</taxon>
        <taxon>Lipomycetaceae</taxon>
        <taxon>Lipomyces</taxon>
    </lineage>
</organism>
<reference evidence="2" key="1">
    <citation type="journal article" date="2024" name="Front. Bioeng. Biotechnol.">
        <title>Genome-scale model development and genomic sequencing of the oleaginous clade Lipomyces.</title>
        <authorList>
            <person name="Czajka J.J."/>
            <person name="Han Y."/>
            <person name="Kim J."/>
            <person name="Mondo S.J."/>
            <person name="Hofstad B.A."/>
            <person name="Robles A."/>
            <person name="Haridas S."/>
            <person name="Riley R."/>
            <person name="LaButti K."/>
            <person name="Pangilinan J."/>
            <person name="Andreopoulos W."/>
            <person name="Lipzen A."/>
            <person name="Yan J."/>
            <person name="Wang M."/>
            <person name="Ng V."/>
            <person name="Grigoriev I.V."/>
            <person name="Spatafora J.W."/>
            <person name="Magnuson J.K."/>
            <person name="Baker S.E."/>
            <person name="Pomraning K.R."/>
        </authorList>
    </citation>
    <scope>NUCLEOTIDE SEQUENCE [LARGE SCALE GENOMIC DNA]</scope>
    <source>
        <strain evidence="2">CBS 10300</strain>
    </source>
</reference>
<dbReference type="EMBL" id="MU970044">
    <property type="protein sequence ID" value="KAK9324967.1"/>
    <property type="molecule type" value="Genomic_DNA"/>
</dbReference>
<evidence type="ECO:0000313" key="1">
    <source>
        <dbReference type="EMBL" id="KAK9324967.1"/>
    </source>
</evidence>
<keyword evidence="2" id="KW-1185">Reference proteome</keyword>